<sequence length="358" mass="39171">MKAATAYIQLNNLVHNLGIVRTKTANSRVWATIKANGYGHGLLTVANTLAFHADGFGVARLEEALAIRADSIETPILLLEGFYAAKDLSLLVKHQLQTAVHCIEQLEALEQAILVRPLRVWLKIDSGMHRIGVRPENVNMFIKRLNACPNVAKPLHFMSHFSCADELENSVTQKQMIVFFDAIAGQKGYRSLAASSGCFFWPKSHLDWVRPGICLYGISSVSSITSKILGLKPVMTMTSSLIAIKKIKKRESVGYGGRWIAENDTSIGVVAIGYGDGYPYVAPDGTPVIINGRRVPLVGRISMDMLTIDLGSYSQDCVGDEVILWGENLPVEEVAAHIGTIGYELVTSITSRVNLVYT</sequence>
<evidence type="ECO:0000313" key="14">
    <source>
        <dbReference type="Proteomes" id="UP000218160"/>
    </source>
</evidence>
<dbReference type="EMBL" id="CP020663">
    <property type="protein sequence ID" value="ATF10367.1"/>
    <property type="molecule type" value="Genomic_DNA"/>
</dbReference>
<dbReference type="GO" id="GO:0030170">
    <property type="term" value="F:pyridoxal phosphate binding"/>
    <property type="evidence" value="ECO:0007669"/>
    <property type="project" value="UniProtKB-UniRule"/>
</dbReference>
<organism evidence="13 14">
    <name type="scientific">Candidatus Enterovibrio altilux</name>
    <dbReference type="NCBI Taxonomy" id="1927128"/>
    <lineage>
        <taxon>Bacteria</taxon>
        <taxon>Pseudomonadati</taxon>
        <taxon>Pseudomonadota</taxon>
        <taxon>Gammaproteobacteria</taxon>
        <taxon>Vibrionales</taxon>
        <taxon>Vibrionaceae</taxon>
        <taxon>Enterovibrio</taxon>
    </lineage>
</organism>
<dbReference type="SMART" id="SM01005">
    <property type="entry name" value="Ala_racemase_C"/>
    <property type="match status" value="1"/>
</dbReference>
<comment type="pathway">
    <text evidence="3">Cell wall biogenesis; peptidoglycan biosynthesis.</text>
</comment>
<dbReference type="PRINTS" id="PR00992">
    <property type="entry name" value="ALARACEMASE"/>
</dbReference>
<comment type="function">
    <text evidence="9">Catalyzes the interconversion of L-alanine and D-alanine. May also act on other amino acids.</text>
</comment>
<feature type="binding site" evidence="9 11">
    <location>
        <position position="303"/>
    </location>
    <ligand>
        <name>substrate</name>
    </ligand>
</feature>
<dbReference type="PROSITE" id="PS00395">
    <property type="entry name" value="ALANINE_RACEMASE"/>
    <property type="match status" value="1"/>
</dbReference>
<dbReference type="InterPro" id="IPR009006">
    <property type="entry name" value="Ala_racemase/Decarboxylase_C"/>
</dbReference>
<evidence type="ECO:0000256" key="8">
    <source>
        <dbReference type="ARBA" id="ARBA00037912"/>
    </source>
</evidence>
<keyword evidence="14" id="KW-1185">Reference proteome</keyword>
<keyword evidence="6 9" id="KW-0663">Pyridoxal phosphate</keyword>
<dbReference type="InterPro" id="IPR020622">
    <property type="entry name" value="Ala_racemase_pyridoxalP-BS"/>
</dbReference>
<dbReference type="PANTHER" id="PTHR30511">
    <property type="entry name" value="ALANINE RACEMASE"/>
    <property type="match status" value="1"/>
</dbReference>
<comment type="pathway">
    <text evidence="8 9">Amino-acid biosynthesis; D-alanine biosynthesis; D-alanine from L-alanine: step 1/1.</text>
</comment>
<dbReference type="Pfam" id="PF01168">
    <property type="entry name" value="Ala_racemase_N"/>
    <property type="match status" value="1"/>
</dbReference>
<evidence type="ECO:0000256" key="11">
    <source>
        <dbReference type="PIRSR" id="PIRSR600821-52"/>
    </source>
</evidence>
<dbReference type="GO" id="GO:0030632">
    <property type="term" value="P:D-alanine biosynthetic process"/>
    <property type="evidence" value="ECO:0007669"/>
    <property type="project" value="UniProtKB-UniRule"/>
</dbReference>
<evidence type="ECO:0000313" key="13">
    <source>
        <dbReference type="EMBL" id="ATF10367.1"/>
    </source>
</evidence>
<dbReference type="InterPro" id="IPR011079">
    <property type="entry name" value="Ala_racemase_C"/>
</dbReference>
<feature type="active site" description="Proton acceptor; specific for D-alanine" evidence="9">
    <location>
        <position position="34"/>
    </location>
</feature>
<dbReference type="Gene3D" id="3.20.20.10">
    <property type="entry name" value="Alanine racemase"/>
    <property type="match status" value="1"/>
</dbReference>
<dbReference type="AlphaFoldDB" id="A0A291BBJ2"/>
<dbReference type="SUPFAM" id="SSF51419">
    <property type="entry name" value="PLP-binding barrel"/>
    <property type="match status" value="1"/>
</dbReference>
<gene>
    <name evidence="13" type="ORF">BTN50_1952</name>
</gene>
<keyword evidence="7 9" id="KW-0413">Isomerase</keyword>
<evidence type="ECO:0000256" key="7">
    <source>
        <dbReference type="ARBA" id="ARBA00023235"/>
    </source>
</evidence>
<dbReference type="Pfam" id="PF00842">
    <property type="entry name" value="Ala_racemase_C"/>
    <property type="match status" value="1"/>
</dbReference>
<dbReference type="UniPathway" id="UPA00042">
    <property type="reaction ID" value="UER00497"/>
</dbReference>
<dbReference type="NCBIfam" id="TIGR00492">
    <property type="entry name" value="alr"/>
    <property type="match status" value="1"/>
</dbReference>
<comment type="cofactor">
    <cofactor evidence="2 9 10">
        <name>pyridoxal 5'-phosphate</name>
        <dbReference type="ChEBI" id="CHEBI:597326"/>
    </cofactor>
</comment>
<protein>
    <recommendedName>
        <fullName evidence="5 9">Alanine racemase</fullName>
        <ecNumber evidence="5 9">5.1.1.1</ecNumber>
    </recommendedName>
</protein>
<dbReference type="FunFam" id="3.20.20.10:FF:000002">
    <property type="entry name" value="Alanine racemase"/>
    <property type="match status" value="1"/>
</dbReference>
<dbReference type="Proteomes" id="UP000218160">
    <property type="component" value="Chromosome 2"/>
</dbReference>
<dbReference type="KEGG" id="elux:BTN50_1952"/>
<evidence type="ECO:0000259" key="12">
    <source>
        <dbReference type="SMART" id="SM01005"/>
    </source>
</evidence>
<dbReference type="RefSeq" id="WP_096619792.1">
    <property type="nucleotide sequence ID" value="NZ_CP020663.1"/>
</dbReference>
<name>A0A291BBJ2_9GAMM</name>
<dbReference type="CDD" id="cd06827">
    <property type="entry name" value="PLPDE_III_AR_proteobact"/>
    <property type="match status" value="1"/>
</dbReference>
<dbReference type="EC" id="5.1.1.1" evidence="5 9"/>
<dbReference type="Gene3D" id="2.40.37.10">
    <property type="entry name" value="Lyase, Ornithine Decarboxylase, Chain A, domain 1"/>
    <property type="match status" value="1"/>
</dbReference>
<dbReference type="SUPFAM" id="SSF50621">
    <property type="entry name" value="Alanine racemase C-terminal domain-like"/>
    <property type="match status" value="1"/>
</dbReference>
<evidence type="ECO:0000256" key="2">
    <source>
        <dbReference type="ARBA" id="ARBA00001933"/>
    </source>
</evidence>
<feature type="modified residue" description="N6-(pyridoxal phosphate)lysine" evidence="9 10">
    <location>
        <position position="34"/>
    </location>
</feature>
<accession>A0A291BBJ2</accession>
<dbReference type="GO" id="GO:0008784">
    <property type="term" value="F:alanine racemase activity"/>
    <property type="evidence" value="ECO:0007669"/>
    <property type="project" value="UniProtKB-UniRule"/>
</dbReference>
<dbReference type="InterPro" id="IPR000821">
    <property type="entry name" value="Ala_racemase"/>
</dbReference>
<evidence type="ECO:0000256" key="1">
    <source>
        <dbReference type="ARBA" id="ARBA00000316"/>
    </source>
</evidence>
<feature type="domain" description="Alanine racemase C-terminal" evidence="12">
    <location>
        <begin position="234"/>
        <end position="358"/>
    </location>
</feature>
<evidence type="ECO:0000256" key="10">
    <source>
        <dbReference type="PIRSR" id="PIRSR600821-50"/>
    </source>
</evidence>
<feature type="binding site" evidence="9 11">
    <location>
        <position position="130"/>
    </location>
    <ligand>
        <name>substrate</name>
    </ligand>
</feature>
<dbReference type="HAMAP" id="MF_01201">
    <property type="entry name" value="Ala_racemase"/>
    <property type="match status" value="1"/>
</dbReference>
<dbReference type="InterPro" id="IPR001608">
    <property type="entry name" value="Ala_racemase_N"/>
</dbReference>
<reference evidence="14" key="1">
    <citation type="submission" date="2017-04" db="EMBL/GenBank/DDBJ databases">
        <title>Genome evolution of the luminous symbionts of deep sea anglerfish.</title>
        <authorList>
            <person name="Hendry T.A."/>
        </authorList>
    </citation>
    <scope>NUCLEOTIDE SEQUENCE [LARGE SCALE GENOMIC DNA]</scope>
</reference>
<comment type="catalytic activity">
    <reaction evidence="1 9">
        <text>L-alanine = D-alanine</text>
        <dbReference type="Rhea" id="RHEA:20249"/>
        <dbReference type="ChEBI" id="CHEBI:57416"/>
        <dbReference type="ChEBI" id="CHEBI:57972"/>
        <dbReference type="EC" id="5.1.1.1"/>
    </reaction>
</comment>
<evidence type="ECO:0000256" key="6">
    <source>
        <dbReference type="ARBA" id="ARBA00022898"/>
    </source>
</evidence>
<evidence type="ECO:0000256" key="4">
    <source>
        <dbReference type="ARBA" id="ARBA00007880"/>
    </source>
</evidence>
<dbReference type="InterPro" id="IPR029066">
    <property type="entry name" value="PLP-binding_barrel"/>
</dbReference>
<comment type="similarity">
    <text evidence="4 9">Belongs to the alanine racemase family.</text>
</comment>
<proteinExistence type="inferred from homology"/>
<feature type="active site" description="Proton acceptor; specific for L-alanine" evidence="9">
    <location>
        <position position="255"/>
    </location>
</feature>
<dbReference type="PANTHER" id="PTHR30511:SF4">
    <property type="entry name" value="ALANINE RACEMASE, BIOSYNTHETIC"/>
    <property type="match status" value="1"/>
</dbReference>
<evidence type="ECO:0000256" key="5">
    <source>
        <dbReference type="ARBA" id="ARBA00013089"/>
    </source>
</evidence>
<dbReference type="GO" id="GO:0005829">
    <property type="term" value="C:cytosol"/>
    <property type="evidence" value="ECO:0007669"/>
    <property type="project" value="TreeGrafter"/>
</dbReference>
<evidence type="ECO:0000256" key="3">
    <source>
        <dbReference type="ARBA" id="ARBA00004752"/>
    </source>
</evidence>
<evidence type="ECO:0000256" key="9">
    <source>
        <dbReference type="HAMAP-Rule" id="MF_01201"/>
    </source>
</evidence>
<dbReference type="FunFam" id="2.40.37.10:FF:000002">
    <property type="entry name" value="Alanine racemase"/>
    <property type="match status" value="1"/>
</dbReference>
<dbReference type="OrthoDB" id="9813814at2"/>